<dbReference type="Pfam" id="PF00627">
    <property type="entry name" value="UBA"/>
    <property type="match status" value="1"/>
</dbReference>
<keyword evidence="4 5" id="KW-0472">Membrane</keyword>
<dbReference type="SMART" id="SM00165">
    <property type="entry name" value="UBA"/>
    <property type="match status" value="1"/>
</dbReference>
<dbReference type="EMBL" id="JAGYWB010000006">
    <property type="protein sequence ID" value="KAI0519923.1"/>
    <property type="molecule type" value="Genomic_DNA"/>
</dbReference>
<dbReference type="PANTHER" id="PTHR43066:SF21">
    <property type="entry name" value="UBIQUITIN-ASSOCIATED DOMAIN-CONTAINING PROTEIN 2"/>
    <property type="match status" value="1"/>
</dbReference>
<evidence type="ECO:0000256" key="2">
    <source>
        <dbReference type="ARBA" id="ARBA00022692"/>
    </source>
</evidence>
<dbReference type="SUPFAM" id="SSF144091">
    <property type="entry name" value="Rhomboid-like"/>
    <property type="match status" value="1"/>
</dbReference>
<feature type="transmembrane region" description="Helical" evidence="5">
    <location>
        <begin position="88"/>
        <end position="110"/>
    </location>
</feature>
<dbReference type="InterPro" id="IPR009060">
    <property type="entry name" value="UBA-like_sf"/>
</dbReference>
<dbReference type="Proteomes" id="UP000829196">
    <property type="component" value="Unassembled WGS sequence"/>
</dbReference>
<sequence>MNGGPSGFHNAPVTRTFVIACALLTLIFGVRGRSANLGLSYEDVIQKLRFWKVIASIFTFSSTPELIFGLYLLYYFRLFERQIGSNKYSVFVLFSLLASLLFEILALMILRDQTSIVLVSGPYSLIFSSFIPFYFDIPVSSRLRIFGISFSDKSFIYMAGLQLLLSSWKRSLVPGICGIFSGSFYRLNAFGVRSIKFPHIIAQFFSRLSWSTPGSLPLRGDNVTSVSAHANRHLERNFGSSVSSVPEPTESSVATLVSMGFDDNSARLALVRARNDINVATNFLIEAQSH</sequence>
<evidence type="ECO:0000313" key="8">
    <source>
        <dbReference type="Proteomes" id="UP000829196"/>
    </source>
</evidence>
<feature type="transmembrane region" description="Helical" evidence="5">
    <location>
        <begin position="116"/>
        <end position="135"/>
    </location>
</feature>
<gene>
    <name evidence="7" type="ORF">KFK09_007384</name>
</gene>
<dbReference type="AlphaFoldDB" id="A0A8T3BWQ7"/>
<reference evidence="7" key="1">
    <citation type="journal article" date="2022" name="Front. Genet.">
        <title>Chromosome-Scale Assembly of the Dendrobium nobile Genome Provides Insights Into the Molecular Mechanism of the Biosynthesis of the Medicinal Active Ingredient of Dendrobium.</title>
        <authorList>
            <person name="Xu Q."/>
            <person name="Niu S.-C."/>
            <person name="Li K.-L."/>
            <person name="Zheng P.-J."/>
            <person name="Zhang X.-J."/>
            <person name="Jia Y."/>
            <person name="Liu Y."/>
            <person name="Niu Y.-X."/>
            <person name="Yu L.-H."/>
            <person name="Chen D.-F."/>
            <person name="Zhang G.-Q."/>
        </authorList>
    </citation>
    <scope>NUCLEOTIDE SEQUENCE</scope>
    <source>
        <tissue evidence="7">Leaf</tissue>
    </source>
</reference>
<evidence type="ECO:0000256" key="4">
    <source>
        <dbReference type="ARBA" id="ARBA00023136"/>
    </source>
</evidence>
<protein>
    <recommendedName>
        <fullName evidence="6">UBA domain-containing protein</fullName>
    </recommendedName>
</protein>
<evidence type="ECO:0000259" key="6">
    <source>
        <dbReference type="PROSITE" id="PS50030"/>
    </source>
</evidence>
<dbReference type="Gene3D" id="1.10.8.10">
    <property type="entry name" value="DNA helicase RuvA subunit, C-terminal domain"/>
    <property type="match status" value="1"/>
</dbReference>
<organism evidence="7 8">
    <name type="scientific">Dendrobium nobile</name>
    <name type="common">Orchid</name>
    <dbReference type="NCBI Taxonomy" id="94219"/>
    <lineage>
        <taxon>Eukaryota</taxon>
        <taxon>Viridiplantae</taxon>
        <taxon>Streptophyta</taxon>
        <taxon>Embryophyta</taxon>
        <taxon>Tracheophyta</taxon>
        <taxon>Spermatophyta</taxon>
        <taxon>Magnoliopsida</taxon>
        <taxon>Liliopsida</taxon>
        <taxon>Asparagales</taxon>
        <taxon>Orchidaceae</taxon>
        <taxon>Epidendroideae</taxon>
        <taxon>Malaxideae</taxon>
        <taxon>Dendrobiinae</taxon>
        <taxon>Dendrobium</taxon>
    </lineage>
</organism>
<dbReference type="GO" id="GO:0016020">
    <property type="term" value="C:membrane"/>
    <property type="evidence" value="ECO:0007669"/>
    <property type="project" value="UniProtKB-SubCell"/>
</dbReference>
<evidence type="ECO:0000313" key="7">
    <source>
        <dbReference type="EMBL" id="KAI0519923.1"/>
    </source>
</evidence>
<dbReference type="InterPro" id="IPR035952">
    <property type="entry name" value="Rhomboid-like_sf"/>
</dbReference>
<dbReference type="PROSITE" id="PS50030">
    <property type="entry name" value="UBA"/>
    <property type="match status" value="1"/>
</dbReference>
<dbReference type="GO" id="GO:0004252">
    <property type="term" value="F:serine-type endopeptidase activity"/>
    <property type="evidence" value="ECO:0007669"/>
    <property type="project" value="TreeGrafter"/>
</dbReference>
<dbReference type="SMR" id="A0A8T3BWQ7"/>
<dbReference type="OrthoDB" id="272778at2759"/>
<keyword evidence="8" id="KW-1185">Reference proteome</keyword>
<dbReference type="InterPro" id="IPR015940">
    <property type="entry name" value="UBA"/>
</dbReference>
<evidence type="ECO:0000256" key="5">
    <source>
        <dbReference type="SAM" id="Phobius"/>
    </source>
</evidence>
<evidence type="ECO:0000256" key="1">
    <source>
        <dbReference type="ARBA" id="ARBA00004141"/>
    </source>
</evidence>
<keyword evidence="2 5" id="KW-0812">Transmembrane</keyword>
<name>A0A8T3BWQ7_DENNO</name>
<dbReference type="PANTHER" id="PTHR43066">
    <property type="entry name" value="RHOMBOID-RELATED PROTEIN"/>
    <property type="match status" value="1"/>
</dbReference>
<feature type="domain" description="UBA" evidence="6">
    <location>
        <begin position="247"/>
        <end position="287"/>
    </location>
</feature>
<evidence type="ECO:0000256" key="3">
    <source>
        <dbReference type="ARBA" id="ARBA00022989"/>
    </source>
</evidence>
<dbReference type="SUPFAM" id="SSF46934">
    <property type="entry name" value="UBA-like"/>
    <property type="match status" value="1"/>
</dbReference>
<dbReference type="Gene3D" id="1.20.1540.10">
    <property type="entry name" value="Rhomboid-like"/>
    <property type="match status" value="1"/>
</dbReference>
<feature type="transmembrane region" description="Helical" evidence="5">
    <location>
        <begin position="50"/>
        <end position="76"/>
    </location>
</feature>
<keyword evidence="3 5" id="KW-1133">Transmembrane helix</keyword>
<accession>A0A8T3BWQ7</accession>
<proteinExistence type="predicted"/>
<comment type="caution">
    <text evidence="7">The sequence shown here is derived from an EMBL/GenBank/DDBJ whole genome shotgun (WGS) entry which is preliminary data.</text>
</comment>
<comment type="subcellular location">
    <subcellularLocation>
        <location evidence="1">Membrane</location>
        <topology evidence="1">Multi-pass membrane protein</topology>
    </subcellularLocation>
</comment>
<feature type="transmembrane region" description="Helical" evidence="5">
    <location>
        <begin position="12"/>
        <end position="30"/>
    </location>
</feature>